<accession>A0A7C3WRT1</accession>
<evidence type="ECO:0000259" key="2">
    <source>
        <dbReference type="Pfam" id="PF00144"/>
    </source>
</evidence>
<dbReference type="InterPro" id="IPR050789">
    <property type="entry name" value="Diverse_Enzym_Activities"/>
</dbReference>
<gene>
    <name evidence="3" type="ORF">ENV62_06335</name>
</gene>
<dbReference type="AlphaFoldDB" id="A0A7C3WRT1"/>
<dbReference type="InterPro" id="IPR012338">
    <property type="entry name" value="Beta-lactam/transpept-like"/>
</dbReference>
<organism evidence="3">
    <name type="scientific">Desulfobacca acetoxidans</name>
    <dbReference type="NCBI Taxonomy" id="60893"/>
    <lineage>
        <taxon>Bacteria</taxon>
        <taxon>Pseudomonadati</taxon>
        <taxon>Thermodesulfobacteriota</taxon>
        <taxon>Desulfobaccia</taxon>
        <taxon>Desulfobaccales</taxon>
        <taxon>Desulfobaccaceae</taxon>
        <taxon>Desulfobacca</taxon>
    </lineage>
</organism>
<keyword evidence="1 3" id="KW-0378">Hydrolase</keyword>
<name>A0A7C3WRT1_9BACT</name>
<evidence type="ECO:0000313" key="3">
    <source>
        <dbReference type="EMBL" id="HGB14835.1"/>
    </source>
</evidence>
<protein>
    <submittedName>
        <fullName evidence="3">Class C beta-lactamase-related serine hydrolase</fullName>
    </submittedName>
</protein>
<dbReference type="EMBL" id="DTHB01000043">
    <property type="protein sequence ID" value="HGB14835.1"/>
    <property type="molecule type" value="Genomic_DNA"/>
</dbReference>
<dbReference type="SUPFAM" id="SSF56601">
    <property type="entry name" value="beta-lactamase/transpeptidase-like"/>
    <property type="match status" value="1"/>
</dbReference>
<dbReference type="PANTHER" id="PTHR43283:SF11">
    <property type="entry name" value="BETA-LACTAMASE-RELATED DOMAIN-CONTAINING PROTEIN"/>
    <property type="match status" value="1"/>
</dbReference>
<dbReference type="PANTHER" id="PTHR43283">
    <property type="entry name" value="BETA-LACTAMASE-RELATED"/>
    <property type="match status" value="1"/>
</dbReference>
<dbReference type="Gene3D" id="3.40.710.10">
    <property type="entry name" value="DD-peptidase/beta-lactamase superfamily"/>
    <property type="match status" value="1"/>
</dbReference>
<dbReference type="Pfam" id="PF00144">
    <property type="entry name" value="Beta-lactamase"/>
    <property type="match status" value="1"/>
</dbReference>
<dbReference type="InterPro" id="IPR001466">
    <property type="entry name" value="Beta-lactam-related"/>
</dbReference>
<proteinExistence type="predicted"/>
<reference evidence="3" key="1">
    <citation type="journal article" date="2020" name="mSystems">
        <title>Genome- and Community-Level Interaction Insights into Carbon Utilization and Element Cycling Functions of Hydrothermarchaeota in Hydrothermal Sediment.</title>
        <authorList>
            <person name="Zhou Z."/>
            <person name="Liu Y."/>
            <person name="Xu W."/>
            <person name="Pan J."/>
            <person name="Luo Z.H."/>
            <person name="Li M."/>
        </authorList>
    </citation>
    <scope>NUCLEOTIDE SEQUENCE [LARGE SCALE GENOMIC DNA]</scope>
    <source>
        <strain evidence="3">SpSt-776</strain>
    </source>
</reference>
<dbReference type="GO" id="GO:0016787">
    <property type="term" value="F:hydrolase activity"/>
    <property type="evidence" value="ECO:0007669"/>
    <property type="project" value="UniProtKB-KW"/>
</dbReference>
<evidence type="ECO:0000256" key="1">
    <source>
        <dbReference type="ARBA" id="ARBA00022801"/>
    </source>
</evidence>
<sequence>MNWPWRGDSADLTPQFAPLERLLVQGVRDGVFTAAVALVGLKGELVWQGGVGKTSLDPESLPVTLATVFDLASFTKPLATALALMLLMDRGLLQPDSCLGDLLPEEWLPEDKRRLTIGSLLAHRAGLPAWRPFYQKLLQYPPADRPGLLTRLAAAEALTYPPDTQTLYSDLGFILLQAVVEAVSGLPLDHFCQNAIYRPLGLETLGFVRLPVRRPAVSGNCLYAATEEGLIPGRNIFGEVHDENAWAAGGVAGHAGLFGTGPEVFALLAALYRTWQGDPRSPFRTDSVRRFFTPVKDGDRPFGFDRPHPEPSRRSVGRFFPSNSVGHLGFTGVSFWLDLDQGQMVVLLTNRVHLGRANDKIRAFRPRFHEAASQALGCGRFQPIPLCS</sequence>
<comment type="caution">
    <text evidence="3">The sequence shown here is derived from an EMBL/GenBank/DDBJ whole genome shotgun (WGS) entry which is preliminary data.</text>
</comment>
<feature type="domain" description="Beta-lactamase-related" evidence="2">
    <location>
        <begin position="20"/>
        <end position="356"/>
    </location>
</feature>